<evidence type="ECO:0000256" key="1">
    <source>
        <dbReference type="ARBA" id="ARBA00010928"/>
    </source>
</evidence>
<dbReference type="InterPro" id="IPR036291">
    <property type="entry name" value="NAD(P)-bd_dom_sf"/>
</dbReference>
<comment type="caution">
    <text evidence="12">The sequence shown here is derived from an EMBL/GenBank/DDBJ whole genome shotgun (WGS) entry which is preliminary data.</text>
</comment>
<gene>
    <name evidence="12" type="ORF">DdX_13500</name>
</gene>
<protein>
    <recommendedName>
        <fullName evidence="5">Trans-1,2-dihydrobenzene-1,2-diol dehydrogenase</fullName>
        <ecNumber evidence="4">1.1.1.179</ecNumber>
        <ecNumber evidence="3">1.3.1.20</ecNumber>
    </recommendedName>
    <alternativeName>
        <fullName evidence="8">D-xylose 1-dehydrogenase</fullName>
    </alternativeName>
    <alternativeName>
        <fullName evidence="7">D-xylose-NADP dehydrogenase</fullName>
    </alternativeName>
    <alternativeName>
        <fullName evidence="6">Dimeric dihydrodiol dehydrogenase</fullName>
    </alternativeName>
</protein>
<evidence type="ECO:0000256" key="8">
    <source>
        <dbReference type="ARBA" id="ARBA00043025"/>
    </source>
</evidence>
<dbReference type="GO" id="GO:0047115">
    <property type="term" value="F:trans-1,2-dihydrobenzene-1,2-diol dehydrogenase activity"/>
    <property type="evidence" value="ECO:0007669"/>
    <property type="project" value="UniProtKB-EC"/>
</dbReference>
<dbReference type="GO" id="GO:0000166">
    <property type="term" value="F:nucleotide binding"/>
    <property type="evidence" value="ECO:0007669"/>
    <property type="project" value="InterPro"/>
</dbReference>
<evidence type="ECO:0000256" key="3">
    <source>
        <dbReference type="ARBA" id="ARBA00038853"/>
    </source>
</evidence>
<evidence type="ECO:0000259" key="11">
    <source>
        <dbReference type="Pfam" id="PF01408"/>
    </source>
</evidence>
<evidence type="ECO:0000256" key="6">
    <source>
        <dbReference type="ARBA" id="ARBA00042926"/>
    </source>
</evidence>
<dbReference type="EC" id="1.3.1.20" evidence="3"/>
<dbReference type="Gene3D" id="3.40.50.720">
    <property type="entry name" value="NAD(P)-binding Rossmann-like Domain"/>
    <property type="match status" value="1"/>
</dbReference>
<evidence type="ECO:0000256" key="5">
    <source>
        <dbReference type="ARBA" id="ARBA00040603"/>
    </source>
</evidence>
<dbReference type="EMBL" id="JAKKPZ010000054">
    <property type="protein sequence ID" value="KAI1705706.1"/>
    <property type="molecule type" value="Genomic_DNA"/>
</dbReference>
<comment type="catalytic activity">
    <reaction evidence="9">
        <text>(1R,2R)-1,2-dihydrobenzene-1,2-diol + NADP(+) = catechol + NADPH + H(+)</text>
        <dbReference type="Rhea" id="RHEA:16729"/>
        <dbReference type="ChEBI" id="CHEBI:10702"/>
        <dbReference type="ChEBI" id="CHEBI:15378"/>
        <dbReference type="ChEBI" id="CHEBI:18135"/>
        <dbReference type="ChEBI" id="CHEBI:57783"/>
        <dbReference type="ChEBI" id="CHEBI:58349"/>
        <dbReference type="EC" id="1.3.1.20"/>
    </reaction>
</comment>
<evidence type="ECO:0000256" key="9">
    <source>
        <dbReference type="ARBA" id="ARBA00047423"/>
    </source>
</evidence>
<feature type="domain" description="Gfo/Idh/MocA-like oxidoreductase N-terminal" evidence="11">
    <location>
        <begin position="5"/>
        <end position="127"/>
    </location>
</feature>
<dbReference type="InterPro" id="IPR000683">
    <property type="entry name" value="Gfo/Idh/MocA-like_OxRdtase_N"/>
</dbReference>
<comment type="similarity">
    <text evidence="1">Belongs to the Gfo/Idh/MocA family.</text>
</comment>
<dbReference type="Gene3D" id="3.30.360.10">
    <property type="entry name" value="Dihydrodipicolinate Reductase, domain 2"/>
    <property type="match status" value="1"/>
</dbReference>
<evidence type="ECO:0000256" key="7">
    <source>
        <dbReference type="ARBA" id="ARBA00042988"/>
    </source>
</evidence>
<dbReference type="SUPFAM" id="SSF55347">
    <property type="entry name" value="Glyceraldehyde-3-phosphate dehydrogenase-like, C-terminal domain"/>
    <property type="match status" value="1"/>
</dbReference>
<evidence type="ECO:0000313" key="12">
    <source>
        <dbReference type="EMBL" id="KAI1705706.1"/>
    </source>
</evidence>
<dbReference type="AlphaFoldDB" id="A0AAD4QWI4"/>
<comment type="catalytic activity">
    <reaction evidence="10">
        <text>D-xylose + NADP(+) = D-xylono-1,5-lactone + NADPH + H(+)</text>
        <dbReference type="Rhea" id="RHEA:22000"/>
        <dbReference type="ChEBI" id="CHEBI:15378"/>
        <dbReference type="ChEBI" id="CHEBI:15867"/>
        <dbReference type="ChEBI" id="CHEBI:53455"/>
        <dbReference type="ChEBI" id="CHEBI:57783"/>
        <dbReference type="ChEBI" id="CHEBI:58349"/>
        <dbReference type="EC" id="1.1.1.179"/>
    </reaction>
</comment>
<proteinExistence type="inferred from homology"/>
<dbReference type="SUPFAM" id="SSF51735">
    <property type="entry name" value="NAD(P)-binding Rossmann-fold domains"/>
    <property type="match status" value="1"/>
</dbReference>
<sequence length="363" mass="40253">MANDLRWGIFGCGPASHEFVQAMRFCENPNIIKAVGAANTSGRVQDFIYREELSKDVKACDTFEGLLKDPDVDIIYIAVDSSAHCDLVCRAAEAGKHVLCEKPMGVSCEEIQKMKQSAKQHDTFLMESHSACFYPAWRALNRSLASKEFGDVRIISAHIGANNTAQNGHSEAPRDPLFDIGIYPILFALSACNYERPTAIDIIGSKNEGSANITLEFNDGAQKAYLVYTTDAGTPNGAYVSLDNGIYQIPEWFWRPCRLVKIHGAPQVGKPQAESLHFPLRNPLGMHMDENDDVKDQNGSHFVADHAYECIKAGRQESPIMPLENSVRIREAENSRKIQADNSNQQNNLSPFDLRSAFDVLLS</sequence>
<evidence type="ECO:0000256" key="4">
    <source>
        <dbReference type="ARBA" id="ARBA00038984"/>
    </source>
</evidence>
<name>A0AAD4QWI4_9BILA</name>
<dbReference type="EC" id="1.1.1.179" evidence="4"/>
<dbReference type="Proteomes" id="UP001201812">
    <property type="component" value="Unassembled WGS sequence"/>
</dbReference>
<dbReference type="InterPro" id="IPR050984">
    <property type="entry name" value="Gfo/Idh/MocA_domain"/>
</dbReference>
<dbReference type="PANTHER" id="PTHR22604">
    <property type="entry name" value="OXIDOREDUCTASES"/>
    <property type="match status" value="1"/>
</dbReference>
<dbReference type="PANTHER" id="PTHR22604:SF105">
    <property type="entry name" value="TRANS-1,2-DIHYDROBENZENE-1,2-DIOL DEHYDROGENASE"/>
    <property type="match status" value="1"/>
</dbReference>
<evidence type="ECO:0000313" key="13">
    <source>
        <dbReference type="Proteomes" id="UP001201812"/>
    </source>
</evidence>
<dbReference type="Pfam" id="PF01408">
    <property type="entry name" value="GFO_IDH_MocA"/>
    <property type="match status" value="1"/>
</dbReference>
<reference evidence="12" key="1">
    <citation type="submission" date="2022-01" db="EMBL/GenBank/DDBJ databases">
        <title>Genome Sequence Resource for Two Populations of Ditylenchus destructor, the Migratory Endoparasitic Phytonematode.</title>
        <authorList>
            <person name="Zhang H."/>
            <person name="Lin R."/>
            <person name="Xie B."/>
        </authorList>
    </citation>
    <scope>NUCLEOTIDE SEQUENCE</scope>
    <source>
        <strain evidence="12">BazhouSP</strain>
    </source>
</reference>
<organism evidence="12 13">
    <name type="scientific">Ditylenchus destructor</name>
    <dbReference type="NCBI Taxonomy" id="166010"/>
    <lineage>
        <taxon>Eukaryota</taxon>
        <taxon>Metazoa</taxon>
        <taxon>Ecdysozoa</taxon>
        <taxon>Nematoda</taxon>
        <taxon>Chromadorea</taxon>
        <taxon>Rhabditida</taxon>
        <taxon>Tylenchina</taxon>
        <taxon>Tylenchomorpha</taxon>
        <taxon>Sphaerularioidea</taxon>
        <taxon>Anguinidae</taxon>
        <taxon>Anguininae</taxon>
        <taxon>Ditylenchus</taxon>
    </lineage>
</organism>
<keyword evidence="2" id="KW-0560">Oxidoreductase</keyword>
<evidence type="ECO:0000256" key="2">
    <source>
        <dbReference type="ARBA" id="ARBA00023002"/>
    </source>
</evidence>
<accession>A0AAD4QWI4</accession>
<keyword evidence="13" id="KW-1185">Reference proteome</keyword>
<dbReference type="GO" id="GO:0047837">
    <property type="term" value="F:D-xylose 1-dehydrogenase (NADP+) activity"/>
    <property type="evidence" value="ECO:0007669"/>
    <property type="project" value="UniProtKB-EC"/>
</dbReference>
<evidence type="ECO:0000256" key="10">
    <source>
        <dbReference type="ARBA" id="ARBA00049233"/>
    </source>
</evidence>